<keyword evidence="5 6" id="KW-0472">Membrane</keyword>
<feature type="transmembrane region" description="Helical" evidence="6">
    <location>
        <begin position="190"/>
        <end position="209"/>
    </location>
</feature>
<comment type="caution">
    <text evidence="7">The sequence shown here is derived from an EMBL/GenBank/DDBJ whole genome shotgun (WGS) entry which is preliminary data.</text>
</comment>
<reference evidence="7 8" key="1">
    <citation type="submission" date="2017-12" db="EMBL/GenBank/DDBJ databases">
        <title>Phylogenetic diversity of female urinary microbiome.</title>
        <authorList>
            <person name="Thomas-White K."/>
            <person name="Wolfe A.J."/>
        </authorList>
    </citation>
    <scope>NUCLEOTIDE SEQUENCE [LARGE SCALE GENOMIC DNA]</scope>
    <source>
        <strain evidence="7 8">UMB0898</strain>
    </source>
</reference>
<dbReference type="EMBL" id="PKHE01000015">
    <property type="protein sequence ID" value="PKY88202.1"/>
    <property type="molecule type" value="Genomic_DNA"/>
</dbReference>
<feature type="transmembrane region" description="Helical" evidence="6">
    <location>
        <begin position="106"/>
        <end position="126"/>
    </location>
</feature>
<feature type="transmembrane region" description="Helical" evidence="6">
    <location>
        <begin position="320"/>
        <end position="342"/>
    </location>
</feature>
<evidence type="ECO:0000256" key="1">
    <source>
        <dbReference type="ARBA" id="ARBA00004651"/>
    </source>
</evidence>
<dbReference type="InterPro" id="IPR001851">
    <property type="entry name" value="ABC_transp_permease"/>
</dbReference>
<keyword evidence="4 6" id="KW-1133">Transmembrane helix</keyword>
<sequence length="365" mass="38757">MNQKKSLKLLIPILSVTIGMLFGALIMLLFGYDPIQGYRALVDGAIGSPFNIGQTIRAATPLIFTGLGFSIAYTAGFFNIGLAGQALWGWLISVWIGISFPDAPKVILLPCAIILGSLAGALWAAIAGVLKAFFNTSEVIVTIMLNYVAVYITDYTIRNIITDRMDATPYIGPNASLKIQSLTDLTKGSTIHGGIFLALIFALLVYILLHYTTLGFELKTVGMNRFAATYAGMDAKRNIIIAMFLSGALAGLGGVMNGLGEFRNIFLTNGVAPAIGFDGMAVALLGVLNPIGIVFSSLLFGGLKTGGTSMPLMAQIPSEIVDIVIASIIFFVGANYVITYFFEKKQSVPRGTASKTSQNGGEAHD</sequence>
<feature type="transmembrane region" description="Helical" evidence="6">
    <location>
        <begin position="132"/>
        <end position="152"/>
    </location>
</feature>
<dbReference type="RefSeq" id="WP_006701352.1">
    <property type="nucleotide sequence ID" value="NZ_PKHE01000015.1"/>
</dbReference>
<dbReference type="AlphaFoldDB" id="A0A2I1JXY1"/>
<evidence type="ECO:0000256" key="5">
    <source>
        <dbReference type="ARBA" id="ARBA00023136"/>
    </source>
</evidence>
<evidence type="ECO:0000256" key="4">
    <source>
        <dbReference type="ARBA" id="ARBA00022989"/>
    </source>
</evidence>
<keyword evidence="2" id="KW-1003">Cell membrane</keyword>
<gene>
    <name evidence="7" type="ORF">CYJ57_05805</name>
</gene>
<organism evidence="7 8">
    <name type="scientific">Falseniella ignava</name>
    <dbReference type="NCBI Taxonomy" id="137730"/>
    <lineage>
        <taxon>Bacteria</taxon>
        <taxon>Bacillati</taxon>
        <taxon>Bacillota</taxon>
        <taxon>Bacilli</taxon>
        <taxon>Lactobacillales</taxon>
        <taxon>Aerococcaceae</taxon>
        <taxon>Falseniella</taxon>
    </lineage>
</organism>
<evidence type="ECO:0000313" key="8">
    <source>
        <dbReference type="Proteomes" id="UP000234384"/>
    </source>
</evidence>
<evidence type="ECO:0000256" key="6">
    <source>
        <dbReference type="SAM" id="Phobius"/>
    </source>
</evidence>
<dbReference type="GO" id="GO:0005886">
    <property type="term" value="C:plasma membrane"/>
    <property type="evidence" value="ECO:0007669"/>
    <property type="project" value="UniProtKB-SubCell"/>
</dbReference>
<evidence type="ECO:0000256" key="3">
    <source>
        <dbReference type="ARBA" id="ARBA00022692"/>
    </source>
</evidence>
<feature type="transmembrane region" description="Helical" evidence="6">
    <location>
        <begin position="239"/>
        <end position="259"/>
    </location>
</feature>
<protein>
    <submittedName>
        <fullName evidence="7">ABC transporter permease</fullName>
    </submittedName>
</protein>
<dbReference type="OrthoDB" id="45037at2"/>
<feature type="transmembrane region" description="Helical" evidence="6">
    <location>
        <begin position="71"/>
        <end position="94"/>
    </location>
</feature>
<proteinExistence type="predicted"/>
<comment type="subcellular location">
    <subcellularLocation>
        <location evidence="1">Cell membrane</location>
        <topology evidence="1">Multi-pass membrane protein</topology>
    </subcellularLocation>
</comment>
<feature type="transmembrane region" description="Helical" evidence="6">
    <location>
        <begin position="280"/>
        <end position="300"/>
    </location>
</feature>
<accession>A0A2I1JXY1</accession>
<dbReference type="PANTHER" id="PTHR47089">
    <property type="entry name" value="ABC TRANSPORTER, PERMEASE PROTEIN"/>
    <property type="match status" value="1"/>
</dbReference>
<name>A0A2I1JXY1_9LACT</name>
<evidence type="ECO:0000256" key="2">
    <source>
        <dbReference type="ARBA" id="ARBA00022475"/>
    </source>
</evidence>
<evidence type="ECO:0000313" key="7">
    <source>
        <dbReference type="EMBL" id="PKY88202.1"/>
    </source>
</evidence>
<dbReference type="Proteomes" id="UP000234384">
    <property type="component" value="Unassembled WGS sequence"/>
</dbReference>
<dbReference type="CDD" id="cd06580">
    <property type="entry name" value="TM_PBP1_transp_TpRbsC_like"/>
    <property type="match status" value="1"/>
</dbReference>
<dbReference type="GO" id="GO:0022857">
    <property type="term" value="F:transmembrane transporter activity"/>
    <property type="evidence" value="ECO:0007669"/>
    <property type="project" value="InterPro"/>
</dbReference>
<dbReference type="PANTHER" id="PTHR47089:SF1">
    <property type="entry name" value="GUANOSINE ABC TRANSPORTER PERMEASE PROTEIN NUPP"/>
    <property type="match status" value="1"/>
</dbReference>
<keyword evidence="3 6" id="KW-0812">Transmembrane</keyword>
<dbReference type="Pfam" id="PF02653">
    <property type="entry name" value="BPD_transp_2"/>
    <property type="match status" value="1"/>
</dbReference>
<feature type="transmembrane region" description="Helical" evidence="6">
    <location>
        <begin position="9"/>
        <end position="32"/>
    </location>
</feature>